<name>A0A212KHH3_9PROT</name>
<gene>
    <name evidence="7" type="ORF">KL86APRO_20046</name>
</gene>
<dbReference type="Gene3D" id="3.30.450.20">
    <property type="entry name" value="PAS domain"/>
    <property type="match status" value="1"/>
</dbReference>
<comment type="subcellular location">
    <subcellularLocation>
        <location evidence="1">Cell membrane</location>
        <topology evidence="1">Multi-pass membrane protein</topology>
    </subcellularLocation>
</comment>
<evidence type="ECO:0000256" key="4">
    <source>
        <dbReference type="ARBA" id="ARBA00022989"/>
    </source>
</evidence>
<evidence type="ECO:0000256" key="5">
    <source>
        <dbReference type="ARBA" id="ARBA00023136"/>
    </source>
</evidence>
<sequence>MKVLRMLLLAAVVGGPLLALASGFGLFSRRAEDLGTPAVAKALAERAQAMIREDGLEKALAAIAAPPQESELIEGSLYVFAVGLDGTILAHPYDRRSVGRSILGARDFNGVAYGRELVMTARTDRLGWVDYVDVDPVSRKQRRKSTYVLREGDLFVACGYYLK</sequence>
<dbReference type="SMART" id="SM01049">
    <property type="entry name" value="Cache_2"/>
    <property type="match status" value="1"/>
</dbReference>
<evidence type="ECO:0000256" key="2">
    <source>
        <dbReference type="ARBA" id="ARBA00022475"/>
    </source>
</evidence>
<dbReference type="InterPro" id="IPR004010">
    <property type="entry name" value="Double_Cache_2"/>
</dbReference>
<protein>
    <submittedName>
        <fullName evidence="7">Putative Cache, type 2 domain protein</fullName>
    </submittedName>
</protein>
<keyword evidence="3" id="KW-0812">Transmembrane</keyword>
<dbReference type="GO" id="GO:0005886">
    <property type="term" value="C:plasma membrane"/>
    <property type="evidence" value="ECO:0007669"/>
    <property type="project" value="UniProtKB-SubCell"/>
</dbReference>
<keyword evidence="4" id="KW-1133">Transmembrane helix</keyword>
<accession>A0A212KHH3</accession>
<keyword evidence="2" id="KW-1003">Cell membrane</keyword>
<reference evidence="7" key="1">
    <citation type="submission" date="2016-04" db="EMBL/GenBank/DDBJ databases">
        <authorList>
            <person name="Evans L.H."/>
            <person name="Alamgir A."/>
            <person name="Owens N."/>
            <person name="Weber N.D."/>
            <person name="Virtaneva K."/>
            <person name="Barbian K."/>
            <person name="Babar A."/>
            <person name="Rosenke K."/>
        </authorList>
    </citation>
    <scope>NUCLEOTIDE SEQUENCE</scope>
    <source>
        <strain evidence="7">86</strain>
    </source>
</reference>
<dbReference type="InterPro" id="IPR033480">
    <property type="entry name" value="sCache_2"/>
</dbReference>
<evidence type="ECO:0000313" key="7">
    <source>
        <dbReference type="EMBL" id="SBW11005.1"/>
    </source>
</evidence>
<dbReference type="EMBL" id="FLUO01000002">
    <property type="protein sequence ID" value="SBW11005.1"/>
    <property type="molecule type" value="Genomic_DNA"/>
</dbReference>
<dbReference type="Pfam" id="PF08269">
    <property type="entry name" value="dCache_2"/>
    <property type="match status" value="1"/>
</dbReference>
<dbReference type="AlphaFoldDB" id="A0A212KHH3"/>
<feature type="domain" description="Single Cache" evidence="6">
    <location>
        <begin position="23"/>
        <end position="115"/>
    </location>
</feature>
<organism evidence="7">
    <name type="scientific">uncultured Alphaproteobacteria bacterium</name>
    <dbReference type="NCBI Taxonomy" id="91750"/>
    <lineage>
        <taxon>Bacteria</taxon>
        <taxon>Pseudomonadati</taxon>
        <taxon>Pseudomonadota</taxon>
        <taxon>Alphaproteobacteria</taxon>
        <taxon>environmental samples</taxon>
    </lineage>
</organism>
<proteinExistence type="predicted"/>
<evidence type="ECO:0000256" key="3">
    <source>
        <dbReference type="ARBA" id="ARBA00022692"/>
    </source>
</evidence>
<keyword evidence="5" id="KW-0472">Membrane</keyword>
<evidence type="ECO:0000259" key="6">
    <source>
        <dbReference type="SMART" id="SM01049"/>
    </source>
</evidence>
<evidence type="ECO:0000256" key="1">
    <source>
        <dbReference type="ARBA" id="ARBA00004651"/>
    </source>
</evidence>